<evidence type="ECO:0000313" key="2">
    <source>
        <dbReference type="Proteomes" id="UP000728032"/>
    </source>
</evidence>
<reference evidence="1" key="1">
    <citation type="submission" date="2020-11" db="EMBL/GenBank/DDBJ databases">
        <authorList>
            <person name="Tran Van P."/>
        </authorList>
    </citation>
    <scope>NUCLEOTIDE SEQUENCE</scope>
</reference>
<protein>
    <submittedName>
        <fullName evidence="1">Uncharacterized protein</fullName>
    </submittedName>
</protein>
<sequence>MSQIYSKDSLDRFGDDLCEILLSYLSFEGRFRYECLSKQWQRVVYYKFVIYGNYTSNIGTKMRLSIEYEYGSDEAKPANECSEICLRILNV</sequence>
<keyword evidence="2" id="KW-1185">Reference proteome</keyword>
<dbReference type="EMBL" id="OC921168">
    <property type="protein sequence ID" value="CAD7653161.1"/>
    <property type="molecule type" value="Genomic_DNA"/>
</dbReference>
<dbReference type="AlphaFoldDB" id="A0A7R9QPL0"/>
<dbReference type="Proteomes" id="UP000728032">
    <property type="component" value="Unassembled WGS sequence"/>
</dbReference>
<dbReference type="OrthoDB" id="6478838at2759"/>
<evidence type="ECO:0000313" key="1">
    <source>
        <dbReference type="EMBL" id="CAD7653161.1"/>
    </source>
</evidence>
<dbReference type="InterPro" id="IPR036047">
    <property type="entry name" value="F-box-like_dom_sf"/>
</dbReference>
<accession>A0A7R9QPL0</accession>
<dbReference type="SUPFAM" id="SSF81383">
    <property type="entry name" value="F-box domain"/>
    <property type="match status" value="1"/>
</dbReference>
<gene>
    <name evidence="1" type="ORF">ONB1V03_LOCUS9819</name>
</gene>
<organism evidence="1">
    <name type="scientific">Oppiella nova</name>
    <dbReference type="NCBI Taxonomy" id="334625"/>
    <lineage>
        <taxon>Eukaryota</taxon>
        <taxon>Metazoa</taxon>
        <taxon>Ecdysozoa</taxon>
        <taxon>Arthropoda</taxon>
        <taxon>Chelicerata</taxon>
        <taxon>Arachnida</taxon>
        <taxon>Acari</taxon>
        <taxon>Acariformes</taxon>
        <taxon>Sarcoptiformes</taxon>
        <taxon>Oribatida</taxon>
        <taxon>Brachypylina</taxon>
        <taxon>Oppioidea</taxon>
        <taxon>Oppiidae</taxon>
        <taxon>Oppiella</taxon>
    </lineage>
</organism>
<name>A0A7R9QPL0_9ACAR</name>
<proteinExistence type="predicted"/>
<dbReference type="EMBL" id="CAJPVJ010006343">
    <property type="protein sequence ID" value="CAG2170348.1"/>
    <property type="molecule type" value="Genomic_DNA"/>
</dbReference>